<sequence>MCFCRHSAERERERERESRRYLNISTPHKKQTLLSVCSIRLLTCCLSVCLFRRRIERLVSTAAATWLRSILDTYGGTYLLTSGGLGT</sequence>
<dbReference type="AlphaFoldDB" id="A0A6G1JUI2"/>
<keyword evidence="2" id="KW-1185">Reference proteome</keyword>
<gene>
    <name evidence="1" type="ORF">K504DRAFT_159006</name>
</gene>
<dbReference type="Proteomes" id="UP000799428">
    <property type="component" value="Unassembled WGS sequence"/>
</dbReference>
<evidence type="ECO:0000313" key="2">
    <source>
        <dbReference type="Proteomes" id="UP000799428"/>
    </source>
</evidence>
<accession>A0A6G1JUI2</accession>
<organism evidence="1 2">
    <name type="scientific">Pleomassaria siparia CBS 279.74</name>
    <dbReference type="NCBI Taxonomy" id="1314801"/>
    <lineage>
        <taxon>Eukaryota</taxon>
        <taxon>Fungi</taxon>
        <taxon>Dikarya</taxon>
        <taxon>Ascomycota</taxon>
        <taxon>Pezizomycotina</taxon>
        <taxon>Dothideomycetes</taxon>
        <taxon>Pleosporomycetidae</taxon>
        <taxon>Pleosporales</taxon>
        <taxon>Pleomassariaceae</taxon>
        <taxon>Pleomassaria</taxon>
    </lineage>
</organism>
<name>A0A6G1JUI2_9PLEO</name>
<protein>
    <submittedName>
        <fullName evidence="1">Uncharacterized protein</fullName>
    </submittedName>
</protein>
<evidence type="ECO:0000313" key="1">
    <source>
        <dbReference type="EMBL" id="KAF2704160.1"/>
    </source>
</evidence>
<reference evidence="1" key="1">
    <citation type="journal article" date="2020" name="Stud. Mycol.">
        <title>101 Dothideomycetes genomes: a test case for predicting lifestyles and emergence of pathogens.</title>
        <authorList>
            <person name="Haridas S."/>
            <person name="Albert R."/>
            <person name="Binder M."/>
            <person name="Bloem J."/>
            <person name="Labutti K."/>
            <person name="Salamov A."/>
            <person name="Andreopoulos B."/>
            <person name="Baker S."/>
            <person name="Barry K."/>
            <person name="Bills G."/>
            <person name="Bluhm B."/>
            <person name="Cannon C."/>
            <person name="Castanera R."/>
            <person name="Culley D."/>
            <person name="Daum C."/>
            <person name="Ezra D."/>
            <person name="Gonzalez J."/>
            <person name="Henrissat B."/>
            <person name="Kuo A."/>
            <person name="Liang C."/>
            <person name="Lipzen A."/>
            <person name="Lutzoni F."/>
            <person name="Magnuson J."/>
            <person name="Mondo S."/>
            <person name="Nolan M."/>
            <person name="Ohm R."/>
            <person name="Pangilinan J."/>
            <person name="Park H.-J."/>
            <person name="Ramirez L."/>
            <person name="Alfaro M."/>
            <person name="Sun H."/>
            <person name="Tritt A."/>
            <person name="Yoshinaga Y."/>
            <person name="Zwiers L.-H."/>
            <person name="Turgeon B."/>
            <person name="Goodwin S."/>
            <person name="Spatafora J."/>
            <person name="Crous P."/>
            <person name="Grigoriev I."/>
        </authorList>
    </citation>
    <scope>NUCLEOTIDE SEQUENCE</scope>
    <source>
        <strain evidence="1">CBS 279.74</strain>
    </source>
</reference>
<proteinExistence type="predicted"/>
<dbReference type="EMBL" id="MU005783">
    <property type="protein sequence ID" value="KAF2704160.1"/>
    <property type="molecule type" value="Genomic_DNA"/>
</dbReference>